<gene>
    <name evidence="1" type="ordered locus">Clos_1228</name>
</gene>
<dbReference type="EMBL" id="CP000853">
    <property type="protein sequence ID" value="ABW18774.1"/>
    <property type="molecule type" value="Genomic_DNA"/>
</dbReference>
<organism evidence="1 2">
    <name type="scientific">Alkaliphilus oremlandii (strain OhILAs)</name>
    <name type="common">Clostridium oremlandii (strain OhILAs)</name>
    <dbReference type="NCBI Taxonomy" id="350688"/>
    <lineage>
        <taxon>Bacteria</taxon>
        <taxon>Bacillati</taxon>
        <taxon>Bacillota</taxon>
        <taxon>Clostridia</taxon>
        <taxon>Peptostreptococcales</taxon>
        <taxon>Natronincolaceae</taxon>
        <taxon>Alkaliphilus</taxon>
    </lineage>
</organism>
<sequence length="105" mass="12573">MSRIENKKREKKIKRYMRMGVTMTVILLIFGVLAVDFRIRKSLAIEEVSLIDYKHLKEYQYLVHIMGKNYVLDFSELSGALNNKFAEFREIAYNIKRYATDFLKR</sequence>
<dbReference type="KEGG" id="aoe:Clos_1228"/>
<proteinExistence type="predicted"/>
<keyword evidence="2" id="KW-1185">Reference proteome</keyword>
<evidence type="ECO:0000313" key="1">
    <source>
        <dbReference type="EMBL" id="ABW18774.1"/>
    </source>
</evidence>
<dbReference type="AlphaFoldDB" id="A8MFA5"/>
<name>A8MFA5_ALKOO</name>
<evidence type="ECO:0000313" key="2">
    <source>
        <dbReference type="Proteomes" id="UP000000269"/>
    </source>
</evidence>
<dbReference type="STRING" id="350688.Clos_1228"/>
<protein>
    <submittedName>
        <fullName evidence="1">Uncharacterized protein</fullName>
    </submittedName>
</protein>
<dbReference type="HOGENOM" id="CLU_2230797_0_0_9"/>
<dbReference type="Proteomes" id="UP000000269">
    <property type="component" value="Chromosome"/>
</dbReference>
<reference evidence="2" key="1">
    <citation type="submission" date="2007-10" db="EMBL/GenBank/DDBJ databases">
        <title>Complete genome of Alkaliphilus oremlandii OhILAs.</title>
        <authorList>
            <person name="Copeland A."/>
            <person name="Lucas S."/>
            <person name="Lapidus A."/>
            <person name="Barry K."/>
            <person name="Detter J.C."/>
            <person name="Glavina del Rio T."/>
            <person name="Hammon N."/>
            <person name="Israni S."/>
            <person name="Dalin E."/>
            <person name="Tice H."/>
            <person name="Pitluck S."/>
            <person name="Chain P."/>
            <person name="Malfatti S."/>
            <person name="Shin M."/>
            <person name="Vergez L."/>
            <person name="Schmutz J."/>
            <person name="Larimer F."/>
            <person name="Land M."/>
            <person name="Hauser L."/>
            <person name="Kyrpides N."/>
            <person name="Mikhailova N."/>
            <person name="Stolz J.F."/>
            <person name="Dawson A."/>
            <person name="Fisher E."/>
            <person name="Crable B."/>
            <person name="Perera E."/>
            <person name="Lisak J."/>
            <person name="Ranganathan M."/>
            <person name="Basu P."/>
            <person name="Richardson P."/>
        </authorList>
    </citation>
    <scope>NUCLEOTIDE SEQUENCE [LARGE SCALE GENOMIC DNA]</scope>
    <source>
        <strain evidence="2">OhILAs</strain>
    </source>
</reference>
<accession>A8MFA5</accession>